<sequence length="106" mass="12145">MKFLSDRALGTFDLYFARIIFLFYFFSSSLVMAAKDPCKKHACEIQKCLQANNYLESKCEAVFQEMRRCCAQYPKGVSLSCSGFKGVEKEREKQVPDSNQPPILKP</sequence>
<name>A0A8C6XSZ1_NAJNA</name>
<keyword evidence="11" id="KW-1185">Reference proteome</keyword>
<feature type="disulfide bond" evidence="7">
    <location>
        <begin position="38"/>
        <end position="69"/>
    </location>
</feature>
<dbReference type="PANTHER" id="PTHR15590:SF0">
    <property type="entry name" value="CX9C MOTIF-CONTAINING PROTEIN 4"/>
    <property type="match status" value="1"/>
</dbReference>
<keyword evidence="9" id="KW-1133">Transmembrane helix</keyword>
<evidence type="ECO:0000256" key="6">
    <source>
        <dbReference type="ARBA" id="ARBA00080130"/>
    </source>
</evidence>
<protein>
    <recommendedName>
        <fullName evidence="5">Cx9C motif-containing protein 4</fullName>
    </recommendedName>
    <alternativeName>
        <fullName evidence="6">Mature T-cell proliferation 1 neighbor protein</fullName>
    </alternativeName>
</protein>
<organism evidence="10 11">
    <name type="scientific">Naja naja</name>
    <name type="common">Indian cobra</name>
    <dbReference type="NCBI Taxonomy" id="35670"/>
    <lineage>
        <taxon>Eukaryota</taxon>
        <taxon>Metazoa</taxon>
        <taxon>Chordata</taxon>
        <taxon>Craniata</taxon>
        <taxon>Vertebrata</taxon>
        <taxon>Euteleostomi</taxon>
        <taxon>Lepidosauria</taxon>
        <taxon>Squamata</taxon>
        <taxon>Bifurcata</taxon>
        <taxon>Unidentata</taxon>
        <taxon>Episquamata</taxon>
        <taxon>Toxicofera</taxon>
        <taxon>Serpentes</taxon>
        <taxon>Colubroidea</taxon>
        <taxon>Elapidae</taxon>
        <taxon>Elapinae</taxon>
        <taxon>Naja</taxon>
    </lineage>
</organism>
<dbReference type="GeneTree" id="ENSGT00390000012647"/>
<keyword evidence="4 7" id="KW-1015">Disulfide bond</keyword>
<dbReference type="InterPro" id="IPR009069">
    <property type="entry name" value="Cys_alpha_HP_mot_SF"/>
</dbReference>
<dbReference type="FunFam" id="1.10.287.1130:FF:000002">
    <property type="entry name" value="cx9C motif-containing protein 4 isoform X2"/>
    <property type="match status" value="1"/>
</dbReference>
<evidence type="ECO:0000256" key="7">
    <source>
        <dbReference type="PIRSR" id="PIRSR627179-50"/>
    </source>
</evidence>
<keyword evidence="9" id="KW-0472">Membrane</keyword>
<accession>A0A8C6XSZ1</accession>
<keyword evidence="3" id="KW-0496">Mitochondrion</keyword>
<feature type="transmembrane region" description="Helical" evidence="9">
    <location>
        <begin position="15"/>
        <end position="34"/>
    </location>
</feature>
<evidence type="ECO:0000256" key="1">
    <source>
        <dbReference type="ARBA" id="ARBA00004173"/>
    </source>
</evidence>
<evidence type="ECO:0000313" key="10">
    <source>
        <dbReference type="Ensembl" id="ENSNNAP00000018367.1"/>
    </source>
</evidence>
<evidence type="ECO:0000256" key="5">
    <source>
        <dbReference type="ARBA" id="ARBA00071585"/>
    </source>
</evidence>
<dbReference type="PANTHER" id="PTHR15590">
    <property type="entry name" value="CX9C MOTIF-CONTAINING PROTEIN 4"/>
    <property type="match status" value="1"/>
</dbReference>
<dbReference type="Gene3D" id="1.10.287.1130">
    <property type="entry name" value="CytochromE C oxidase copper chaperone"/>
    <property type="match status" value="1"/>
</dbReference>
<proteinExistence type="inferred from homology"/>
<evidence type="ECO:0000256" key="9">
    <source>
        <dbReference type="SAM" id="Phobius"/>
    </source>
</evidence>
<dbReference type="Ensembl" id="ENSNNAT00000019288.1">
    <property type="protein sequence ID" value="ENSNNAP00000018367.1"/>
    <property type="gene ID" value="ENSNNAG00000012270.1"/>
</dbReference>
<reference evidence="10" key="2">
    <citation type="submission" date="2025-09" db="UniProtKB">
        <authorList>
            <consortium name="Ensembl"/>
        </authorList>
    </citation>
    <scope>IDENTIFICATION</scope>
</reference>
<evidence type="ECO:0000256" key="3">
    <source>
        <dbReference type="ARBA" id="ARBA00023128"/>
    </source>
</evidence>
<dbReference type="OrthoDB" id="13601at2759"/>
<dbReference type="AlphaFoldDB" id="A0A8C6XSZ1"/>
<dbReference type="PROSITE" id="PS51808">
    <property type="entry name" value="CHCH"/>
    <property type="match status" value="1"/>
</dbReference>
<evidence type="ECO:0000256" key="2">
    <source>
        <dbReference type="ARBA" id="ARBA00009858"/>
    </source>
</evidence>
<dbReference type="Proteomes" id="UP000694559">
    <property type="component" value="Unplaced"/>
</dbReference>
<feature type="disulfide bond" evidence="7">
    <location>
        <begin position="70"/>
        <end position="81"/>
    </location>
</feature>
<feature type="compositionally biased region" description="Polar residues" evidence="8">
    <location>
        <begin position="96"/>
        <end position="106"/>
    </location>
</feature>
<evidence type="ECO:0000256" key="8">
    <source>
        <dbReference type="SAM" id="MobiDB-lite"/>
    </source>
</evidence>
<gene>
    <name evidence="10" type="primary">CMC4</name>
</gene>
<dbReference type="GO" id="GO:0005758">
    <property type="term" value="C:mitochondrial intermembrane space"/>
    <property type="evidence" value="ECO:0007669"/>
    <property type="project" value="TreeGrafter"/>
</dbReference>
<comment type="subcellular location">
    <subcellularLocation>
        <location evidence="1">Mitochondrion</location>
    </subcellularLocation>
</comment>
<dbReference type="Pfam" id="PF08991">
    <property type="entry name" value="CMC4"/>
    <property type="match status" value="1"/>
</dbReference>
<dbReference type="OMA" id="WQESKCE"/>
<dbReference type="SUPFAM" id="SSF47072">
    <property type="entry name" value="Cysteine alpha-hairpin motif"/>
    <property type="match status" value="1"/>
</dbReference>
<keyword evidence="9" id="KW-0812">Transmembrane</keyword>
<dbReference type="InterPro" id="IPR027179">
    <property type="entry name" value="CMC4"/>
</dbReference>
<feature type="region of interest" description="Disordered" evidence="8">
    <location>
        <begin position="87"/>
        <end position="106"/>
    </location>
</feature>
<reference evidence="10" key="1">
    <citation type="submission" date="2025-08" db="UniProtKB">
        <authorList>
            <consortium name="Ensembl"/>
        </authorList>
    </citation>
    <scope>IDENTIFICATION</scope>
</reference>
<comment type="similarity">
    <text evidence="2">Belongs to the CMC4 family.</text>
</comment>
<feature type="disulfide bond" evidence="7">
    <location>
        <begin position="48"/>
        <end position="59"/>
    </location>
</feature>
<evidence type="ECO:0000313" key="11">
    <source>
        <dbReference type="Proteomes" id="UP000694559"/>
    </source>
</evidence>
<evidence type="ECO:0000256" key="4">
    <source>
        <dbReference type="ARBA" id="ARBA00023157"/>
    </source>
</evidence>